<organism evidence="5 6">
    <name type="scientific">Pseudoalteromonas fenneropenaei</name>
    <dbReference type="NCBI Taxonomy" id="1737459"/>
    <lineage>
        <taxon>Bacteria</taxon>
        <taxon>Pseudomonadati</taxon>
        <taxon>Pseudomonadota</taxon>
        <taxon>Gammaproteobacteria</taxon>
        <taxon>Alteromonadales</taxon>
        <taxon>Pseudoalteromonadaceae</taxon>
        <taxon>Pseudoalteromonas</taxon>
    </lineage>
</organism>
<name>A0ABV7CJC7_9GAMM</name>
<keyword evidence="1" id="KW-0902">Two-component regulatory system</keyword>
<dbReference type="InterPro" id="IPR008207">
    <property type="entry name" value="Sig_transdc_His_kin_Hpt_dom"/>
</dbReference>
<comment type="caution">
    <text evidence="5">The sequence shown here is derived from an EMBL/GenBank/DDBJ whole genome shotgun (WGS) entry which is preliminary data.</text>
</comment>
<accession>A0ABV7CJC7</accession>
<keyword evidence="2" id="KW-0597">Phosphoprotein</keyword>
<feature type="domain" description="HPt" evidence="4">
    <location>
        <begin position="21"/>
        <end position="118"/>
    </location>
</feature>
<dbReference type="EMBL" id="JBHRSD010000014">
    <property type="protein sequence ID" value="MFC3032754.1"/>
    <property type="molecule type" value="Genomic_DNA"/>
</dbReference>
<dbReference type="SUPFAM" id="SSF47226">
    <property type="entry name" value="Histidine-containing phosphotransfer domain, HPT domain"/>
    <property type="match status" value="1"/>
</dbReference>
<keyword evidence="6" id="KW-1185">Reference proteome</keyword>
<evidence type="ECO:0000313" key="5">
    <source>
        <dbReference type="EMBL" id="MFC3032754.1"/>
    </source>
</evidence>
<dbReference type="PROSITE" id="PS50894">
    <property type="entry name" value="HPT"/>
    <property type="match status" value="1"/>
</dbReference>
<evidence type="ECO:0000313" key="6">
    <source>
        <dbReference type="Proteomes" id="UP001595453"/>
    </source>
</evidence>
<dbReference type="Gene3D" id="1.20.120.160">
    <property type="entry name" value="HPT domain"/>
    <property type="match status" value="1"/>
</dbReference>
<protein>
    <submittedName>
        <fullName evidence="5">Hpt domain-containing protein</fullName>
    </submittedName>
</protein>
<dbReference type="InterPro" id="IPR036641">
    <property type="entry name" value="HPT_dom_sf"/>
</dbReference>
<keyword evidence="3" id="KW-0175">Coiled coil</keyword>
<dbReference type="Proteomes" id="UP001595453">
    <property type="component" value="Unassembled WGS sequence"/>
</dbReference>
<reference evidence="6" key="1">
    <citation type="journal article" date="2019" name="Int. J. Syst. Evol. Microbiol.">
        <title>The Global Catalogue of Microorganisms (GCM) 10K type strain sequencing project: providing services to taxonomists for standard genome sequencing and annotation.</title>
        <authorList>
            <consortium name="The Broad Institute Genomics Platform"/>
            <consortium name="The Broad Institute Genome Sequencing Center for Infectious Disease"/>
            <person name="Wu L."/>
            <person name="Ma J."/>
        </authorList>
    </citation>
    <scope>NUCLEOTIDE SEQUENCE [LARGE SCALE GENOMIC DNA]</scope>
    <source>
        <strain evidence="6">KCTC 42730</strain>
    </source>
</reference>
<dbReference type="RefSeq" id="WP_377123563.1">
    <property type="nucleotide sequence ID" value="NZ_JBHRSD010000014.1"/>
</dbReference>
<evidence type="ECO:0000259" key="4">
    <source>
        <dbReference type="PROSITE" id="PS50894"/>
    </source>
</evidence>
<evidence type="ECO:0000256" key="1">
    <source>
        <dbReference type="ARBA" id="ARBA00023012"/>
    </source>
</evidence>
<feature type="coiled-coil region" evidence="3">
    <location>
        <begin position="83"/>
        <end position="110"/>
    </location>
</feature>
<evidence type="ECO:0000256" key="3">
    <source>
        <dbReference type="SAM" id="Coils"/>
    </source>
</evidence>
<proteinExistence type="predicted"/>
<sequence>MTLEQYRTINPAVIIELIGDDPKEIKEFQLNFLYQAKGCIQKMIQYYKTQDFAQLKGEAHYLKTSAKAIGAELCGHYLQQLEVLAAKEDLEQCKLQLARIAKELEAVKQGIVHDIKARS</sequence>
<gene>
    <name evidence="5" type="ORF">ACFOEE_09500</name>
</gene>
<evidence type="ECO:0000256" key="2">
    <source>
        <dbReference type="PROSITE-ProRule" id="PRU00110"/>
    </source>
</evidence>
<feature type="modified residue" description="Phosphohistidine" evidence="2">
    <location>
        <position position="60"/>
    </location>
</feature>
<dbReference type="Pfam" id="PF01627">
    <property type="entry name" value="Hpt"/>
    <property type="match status" value="1"/>
</dbReference>